<dbReference type="OrthoDB" id="759142at2759"/>
<dbReference type="EMBL" id="KZ351795">
    <property type="protein sequence ID" value="PIO62679.1"/>
    <property type="molecule type" value="Genomic_DNA"/>
</dbReference>
<gene>
    <name evidence="10" type="ORF">TELCIR_15751</name>
</gene>
<sequence>MRIITSLALLSLVTIACGLRFNVPANNKKCMKEEIHKNIVVTGEYEFSEGIGYTGSVHVTDTRGHTLYKREKFSDLKGKFAFTADEYDIFEICISNHAPATAGPDHDCAQNSKDPYTDHKSSLWDRIGGLIRASAVEIGRQTENGRWPRNELSSLGVSSATLRFQCFDEETSQVIRAAGIKCPQLKSLELEYLMPKEYRIK</sequence>
<evidence type="ECO:0000313" key="11">
    <source>
        <dbReference type="Proteomes" id="UP000230423"/>
    </source>
</evidence>
<dbReference type="AlphaFoldDB" id="A0A2G9TXB6"/>
<dbReference type="SMART" id="SM01190">
    <property type="entry name" value="EMP24_GP25L"/>
    <property type="match status" value="1"/>
</dbReference>
<dbReference type="GO" id="GO:0016020">
    <property type="term" value="C:membrane"/>
    <property type="evidence" value="ECO:0007669"/>
    <property type="project" value="UniProtKB-SubCell"/>
</dbReference>
<dbReference type="Pfam" id="PF01105">
    <property type="entry name" value="EMP24_GP25L"/>
    <property type="match status" value="1"/>
</dbReference>
<evidence type="ECO:0000256" key="5">
    <source>
        <dbReference type="ARBA" id="ARBA00022989"/>
    </source>
</evidence>
<evidence type="ECO:0000256" key="6">
    <source>
        <dbReference type="ARBA" id="ARBA00023136"/>
    </source>
</evidence>
<evidence type="ECO:0000256" key="1">
    <source>
        <dbReference type="ARBA" id="ARBA00004479"/>
    </source>
</evidence>
<comment type="similarity">
    <text evidence="2 7">Belongs to the EMP24/GP25L family.</text>
</comment>
<feature type="chain" id="PRO_5013607572" description="GOLD domain-containing protein" evidence="8">
    <location>
        <begin position="19"/>
        <end position="201"/>
    </location>
</feature>
<dbReference type="PROSITE" id="PS50866">
    <property type="entry name" value="GOLD"/>
    <property type="match status" value="1"/>
</dbReference>
<name>A0A2G9TXB6_TELCI</name>
<evidence type="ECO:0000259" key="9">
    <source>
        <dbReference type="PROSITE" id="PS50866"/>
    </source>
</evidence>
<accession>A0A2G9TXB6</accession>
<evidence type="ECO:0000256" key="7">
    <source>
        <dbReference type="RuleBase" id="RU003827"/>
    </source>
</evidence>
<feature type="domain" description="GOLD" evidence="9">
    <location>
        <begin position="28"/>
        <end position="166"/>
    </location>
</feature>
<evidence type="ECO:0000256" key="2">
    <source>
        <dbReference type="ARBA" id="ARBA00007104"/>
    </source>
</evidence>
<keyword evidence="6" id="KW-0472">Membrane</keyword>
<protein>
    <recommendedName>
        <fullName evidence="9">GOLD domain-containing protein</fullName>
    </recommendedName>
</protein>
<evidence type="ECO:0000256" key="3">
    <source>
        <dbReference type="ARBA" id="ARBA00022692"/>
    </source>
</evidence>
<feature type="signal peptide" evidence="8">
    <location>
        <begin position="1"/>
        <end position="18"/>
    </location>
</feature>
<dbReference type="PANTHER" id="PTHR22811">
    <property type="entry name" value="TRANSMEMBRANE EMP24 DOMAIN-CONTAINING PROTEIN"/>
    <property type="match status" value="1"/>
</dbReference>
<keyword evidence="3 7" id="KW-0812">Transmembrane</keyword>
<evidence type="ECO:0000256" key="4">
    <source>
        <dbReference type="ARBA" id="ARBA00022729"/>
    </source>
</evidence>
<dbReference type="PROSITE" id="PS51257">
    <property type="entry name" value="PROKAR_LIPOPROTEIN"/>
    <property type="match status" value="1"/>
</dbReference>
<proteinExistence type="inferred from homology"/>
<keyword evidence="11" id="KW-1185">Reference proteome</keyword>
<dbReference type="InterPro" id="IPR015720">
    <property type="entry name" value="Emp24-like"/>
</dbReference>
<evidence type="ECO:0000256" key="8">
    <source>
        <dbReference type="SAM" id="SignalP"/>
    </source>
</evidence>
<organism evidence="10 11">
    <name type="scientific">Teladorsagia circumcincta</name>
    <name type="common">Brown stomach worm</name>
    <name type="synonym">Ostertagia circumcincta</name>
    <dbReference type="NCBI Taxonomy" id="45464"/>
    <lineage>
        <taxon>Eukaryota</taxon>
        <taxon>Metazoa</taxon>
        <taxon>Ecdysozoa</taxon>
        <taxon>Nematoda</taxon>
        <taxon>Chromadorea</taxon>
        <taxon>Rhabditida</taxon>
        <taxon>Rhabditina</taxon>
        <taxon>Rhabditomorpha</taxon>
        <taxon>Strongyloidea</taxon>
        <taxon>Trichostrongylidae</taxon>
        <taxon>Teladorsagia</taxon>
    </lineage>
</organism>
<comment type="subcellular location">
    <subcellularLocation>
        <location evidence="1 7">Membrane</location>
        <topology evidence="1 7">Single-pass type I membrane protein</topology>
    </subcellularLocation>
</comment>
<keyword evidence="4 8" id="KW-0732">Signal</keyword>
<keyword evidence="5" id="KW-1133">Transmembrane helix</keyword>
<dbReference type="InterPro" id="IPR009038">
    <property type="entry name" value="GOLD_dom"/>
</dbReference>
<dbReference type="Proteomes" id="UP000230423">
    <property type="component" value="Unassembled WGS sequence"/>
</dbReference>
<evidence type="ECO:0000313" key="10">
    <source>
        <dbReference type="EMBL" id="PIO62679.1"/>
    </source>
</evidence>
<reference evidence="10 11" key="1">
    <citation type="submission" date="2015-09" db="EMBL/GenBank/DDBJ databases">
        <title>Draft genome of the parasitic nematode Teladorsagia circumcincta isolate WARC Sus (inbred).</title>
        <authorList>
            <person name="Mitreva M."/>
        </authorList>
    </citation>
    <scope>NUCLEOTIDE SEQUENCE [LARGE SCALE GENOMIC DNA]</scope>
    <source>
        <strain evidence="10 11">S</strain>
    </source>
</reference>